<dbReference type="AlphaFoldDB" id="A0A196SGC4"/>
<keyword evidence="3" id="KW-1185">Reference proteome</keyword>
<keyword evidence="1" id="KW-0472">Membrane</keyword>
<reference evidence="2 3" key="1">
    <citation type="submission" date="2016-05" db="EMBL/GenBank/DDBJ databases">
        <title>Nuclear genome of Blastocystis sp. subtype 1 NandII.</title>
        <authorList>
            <person name="Gentekaki E."/>
            <person name="Curtis B."/>
            <person name="Stairs C."/>
            <person name="Eme L."/>
            <person name="Herman E."/>
            <person name="Klimes V."/>
            <person name="Arias M.C."/>
            <person name="Elias M."/>
            <person name="Hilliou F."/>
            <person name="Klute M."/>
            <person name="Malik S.-B."/>
            <person name="Pightling A."/>
            <person name="Rachubinski R."/>
            <person name="Salas D."/>
            <person name="Schlacht A."/>
            <person name="Suga H."/>
            <person name="Archibald J."/>
            <person name="Ball S.G."/>
            <person name="Clark G."/>
            <person name="Dacks J."/>
            <person name="Van Der Giezen M."/>
            <person name="Tsaousis A."/>
            <person name="Roger A."/>
        </authorList>
    </citation>
    <scope>NUCLEOTIDE SEQUENCE [LARGE SCALE GENOMIC DNA]</scope>
    <source>
        <strain evidence="3">ATCC 50177 / NandII</strain>
    </source>
</reference>
<evidence type="ECO:0000256" key="1">
    <source>
        <dbReference type="SAM" id="Phobius"/>
    </source>
</evidence>
<sequence length="311" mass="36320">MSKKTENRFCFMLVSEDKELDDFVGFMFSCFAQQKITGDLTKRIASCLKDMYGGGWCVIQGRDMDKAIRYYKGYCCVVKDVTTKEEIIMFRPSSMPITDKIQEDTRFDEQNWDIAIRQQVNKMDDAIYQYVKKSIAFTLDKSKRLSSYDIRKQITVGCGPLFHVIASPNKMFYSLDDAADEELYCSVDGVNLLCWRHMLNPSVLGESKRVTVIDKSWIQYVVLLCVAIVGVLAYLQYRECSGIYDKMQLYDFFEDDYQECGAKQRNLIYAIVGLFAVWAYLRSLQKRRHANRMKEQRKYLQDQLLSAKKQE</sequence>
<feature type="transmembrane region" description="Helical" evidence="1">
    <location>
        <begin position="267"/>
        <end position="284"/>
    </location>
</feature>
<proteinExistence type="predicted"/>
<evidence type="ECO:0000313" key="2">
    <source>
        <dbReference type="EMBL" id="OAO16105.1"/>
    </source>
</evidence>
<evidence type="ECO:0000313" key="3">
    <source>
        <dbReference type="Proteomes" id="UP000078348"/>
    </source>
</evidence>
<name>A0A196SGC4_BLAHN</name>
<accession>A0A196SGC4</accession>
<organism evidence="2 3">
    <name type="scientific">Blastocystis sp. subtype 1 (strain ATCC 50177 / NandII)</name>
    <dbReference type="NCBI Taxonomy" id="478820"/>
    <lineage>
        <taxon>Eukaryota</taxon>
        <taxon>Sar</taxon>
        <taxon>Stramenopiles</taxon>
        <taxon>Bigyra</taxon>
        <taxon>Opalozoa</taxon>
        <taxon>Opalinata</taxon>
        <taxon>Blastocystidae</taxon>
        <taxon>Blastocystis</taxon>
    </lineage>
</organism>
<comment type="caution">
    <text evidence="2">The sequence shown here is derived from an EMBL/GenBank/DDBJ whole genome shotgun (WGS) entry which is preliminary data.</text>
</comment>
<feature type="transmembrane region" description="Helical" evidence="1">
    <location>
        <begin position="217"/>
        <end position="237"/>
    </location>
</feature>
<keyword evidence="1" id="KW-1133">Transmembrane helix</keyword>
<keyword evidence="1" id="KW-0812">Transmembrane</keyword>
<dbReference type="Proteomes" id="UP000078348">
    <property type="component" value="Unassembled WGS sequence"/>
</dbReference>
<protein>
    <submittedName>
        <fullName evidence="2">Uncharacterized protein</fullName>
    </submittedName>
</protein>
<dbReference type="EMBL" id="LXWW01000099">
    <property type="protein sequence ID" value="OAO16105.1"/>
    <property type="molecule type" value="Genomic_DNA"/>
</dbReference>
<gene>
    <name evidence="2" type="ORF">AV274_2186</name>
</gene>